<dbReference type="GO" id="GO:0003677">
    <property type="term" value="F:DNA binding"/>
    <property type="evidence" value="ECO:0007669"/>
    <property type="project" value="UniProtKB-KW"/>
</dbReference>
<dbReference type="InterPro" id="IPR016032">
    <property type="entry name" value="Sig_transdc_resp-reg_C-effctor"/>
</dbReference>
<evidence type="ECO:0000256" key="4">
    <source>
        <dbReference type="ARBA" id="ARBA00023082"/>
    </source>
</evidence>
<evidence type="ECO:0000256" key="6">
    <source>
        <dbReference type="ARBA" id="ARBA00023163"/>
    </source>
</evidence>
<comment type="function">
    <text evidence="7">Sigma factors are initiation factors that promote the attachment of RNA polymerase to specific initiation sites and are then released. Sigma-S contributes to the protection against external stress, thus playing a role in cellular fitness and survival.</text>
</comment>
<comment type="caution">
    <text evidence="9">The sequence shown here is derived from an EMBL/GenBank/DDBJ whole genome shotgun (WGS) entry which is preliminary data.</text>
</comment>
<dbReference type="SUPFAM" id="SSF88946">
    <property type="entry name" value="Sigma2 domain of RNA polymerase sigma factors"/>
    <property type="match status" value="1"/>
</dbReference>
<dbReference type="Gene3D" id="1.10.10.10">
    <property type="entry name" value="Winged helix-like DNA-binding domain superfamily/Winged helix DNA-binding domain"/>
    <property type="match status" value="1"/>
</dbReference>
<keyword evidence="5" id="KW-0238">DNA-binding</keyword>
<dbReference type="RefSeq" id="WP_067004963.1">
    <property type="nucleotide sequence ID" value="NZ_BNDU01000006.1"/>
</dbReference>
<evidence type="ECO:0000256" key="1">
    <source>
        <dbReference type="ARBA" id="ARBA00007788"/>
    </source>
</evidence>
<dbReference type="GO" id="GO:0006352">
    <property type="term" value="P:DNA-templated transcription initiation"/>
    <property type="evidence" value="ECO:0007669"/>
    <property type="project" value="InterPro"/>
</dbReference>
<proteinExistence type="inferred from homology"/>
<evidence type="ECO:0000313" key="10">
    <source>
        <dbReference type="Proteomes" id="UP000054241"/>
    </source>
</evidence>
<keyword evidence="3" id="KW-0805">Transcription regulation</keyword>
<evidence type="ECO:0000256" key="3">
    <source>
        <dbReference type="ARBA" id="ARBA00023015"/>
    </source>
</evidence>
<dbReference type="Proteomes" id="UP000054241">
    <property type="component" value="Unassembled WGS sequence"/>
</dbReference>
<evidence type="ECO:0000256" key="7">
    <source>
        <dbReference type="ARBA" id="ARBA00024701"/>
    </source>
</evidence>
<dbReference type="STRING" id="67285.AQI88_29575"/>
<dbReference type="EMBL" id="LMWL01000055">
    <property type="protein sequence ID" value="KUM92897.1"/>
    <property type="molecule type" value="Genomic_DNA"/>
</dbReference>
<evidence type="ECO:0000256" key="5">
    <source>
        <dbReference type="ARBA" id="ARBA00023125"/>
    </source>
</evidence>
<dbReference type="PROSITE" id="PS50043">
    <property type="entry name" value="HTH_LUXR_2"/>
    <property type="match status" value="1"/>
</dbReference>
<accession>A0A101NH56</accession>
<dbReference type="Pfam" id="PF04542">
    <property type="entry name" value="Sigma70_r2"/>
    <property type="match status" value="1"/>
</dbReference>
<feature type="domain" description="HTH luxR-type" evidence="8">
    <location>
        <begin position="143"/>
        <end position="206"/>
    </location>
</feature>
<evidence type="ECO:0000313" key="9">
    <source>
        <dbReference type="EMBL" id="KUM92897.1"/>
    </source>
</evidence>
<dbReference type="SMART" id="SM00421">
    <property type="entry name" value="HTH_LUXR"/>
    <property type="match status" value="1"/>
</dbReference>
<keyword evidence="6" id="KW-0804">Transcription</keyword>
<organism evidence="9 10">
    <name type="scientific">Streptomyces cellostaticus</name>
    <dbReference type="NCBI Taxonomy" id="67285"/>
    <lineage>
        <taxon>Bacteria</taxon>
        <taxon>Bacillati</taxon>
        <taxon>Actinomycetota</taxon>
        <taxon>Actinomycetes</taxon>
        <taxon>Kitasatosporales</taxon>
        <taxon>Streptomycetaceae</taxon>
        <taxon>Streptomyces</taxon>
    </lineage>
</organism>
<dbReference type="InterPro" id="IPR000792">
    <property type="entry name" value="Tscrpt_reg_LuxR_C"/>
</dbReference>
<dbReference type="Pfam" id="PF00196">
    <property type="entry name" value="GerE"/>
    <property type="match status" value="1"/>
</dbReference>
<comment type="similarity">
    <text evidence="1">Belongs to the sigma-70 factor family.</text>
</comment>
<dbReference type="OrthoDB" id="4350410at2"/>
<gene>
    <name evidence="9" type="ORF">AQI88_29575</name>
</gene>
<dbReference type="GO" id="GO:0016987">
    <property type="term" value="F:sigma factor activity"/>
    <property type="evidence" value="ECO:0007669"/>
    <property type="project" value="UniProtKB-KW"/>
</dbReference>
<dbReference type="InterPro" id="IPR036388">
    <property type="entry name" value="WH-like_DNA-bd_sf"/>
</dbReference>
<reference evidence="9 10" key="1">
    <citation type="submission" date="2015-10" db="EMBL/GenBank/DDBJ databases">
        <title>Draft genome sequence of Streptomyces cellostaticus DSM 40189, type strain for the species Streptomyces cellostaticus.</title>
        <authorList>
            <person name="Ruckert C."/>
            <person name="Winkler A."/>
            <person name="Kalinowski J."/>
            <person name="Kampfer P."/>
            <person name="Glaeser S."/>
        </authorList>
    </citation>
    <scope>NUCLEOTIDE SEQUENCE [LARGE SCALE GENOMIC DNA]</scope>
    <source>
        <strain evidence="9 10">DSM 40189</strain>
    </source>
</reference>
<evidence type="ECO:0000256" key="2">
    <source>
        <dbReference type="ARBA" id="ARBA00021245"/>
    </source>
</evidence>
<keyword evidence="4" id="KW-0731">Sigma factor</keyword>
<protein>
    <recommendedName>
        <fullName evidence="2">RNA polymerase sigma factor SigS</fullName>
    </recommendedName>
</protein>
<dbReference type="Gene3D" id="1.10.1740.10">
    <property type="match status" value="1"/>
</dbReference>
<dbReference type="PANTHER" id="PTHR43133:SF8">
    <property type="entry name" value="RNA POLYMERASE SIGMA FACTOR HI_1459-RELATED"/>
    <property type="match status" value="1"/>
</dbReference>
<dbReference type="AlphaFoldDB" id="A0A101NH56"/>
<dbReference type="InterPro" id="IPR014284">
    <property type="entry name" value="RNA_pol_sigma-70_dom"/>
</dbReference>
<evidence type="ECO:0000259" key="8">
    <source>
        <dbReference type="PROSITE" id="PS50043"/>
    </source>
</evidence>
<name>A0A101NH56_9ACTN</name>
<dbReference type="PRINTS" id="PR00038">
    <property type="entry name" value="HTHLUXR"/>
</dbReference>
<sequence>MSKIRDLGRFVELLEDDDWSEEISDWDYDALFTLRDFEEFHKEHRKWLITFVRRLVTARGASVDPEDVVQDALEVVFRKWDKVGRMANPRGYLWKVTYNRAHRLMYKASREVANPMKAGFLELTGWALGWERSPQEVIMADALRLLLQSLPQRQVQVLLLTADGWTDSQIGKVLDLSPATVRSHRRHLQRNCRRKVEKDLSAWSELLGAVPMYPTEAPGLFS</sequence>
<dbReference type="InterPro" id="IPR013325">
    <property type="entry name" value="RNA_pol_sigma_r2"/>
</dbReference>
<keyword evidence="10" id="KW-1185">Reference proteome</keyword>
<dbReference type="CDD" id="cd06170">
    <property type="entry name" value="LuxR_C_like"/>
    <property type="match status" value="1"/>
</dbReference>
<dbReference type="InterPro" id="IPR039425">
    <property type="entry name" value="RNA_pol_sigma-70-like"/>
</dbReference>
<dbReference type="SUPFAM" id="SSF46894">
    <property type="entry name" value="C-terminal effector domain of the bipartite response regulators"/>
    <property type="match status" value="1"/>
</dbReference>
<dbReference type="InterPro" id="IPR007627">
    <property type="entry name" value="RNA_pol_sigma70_r2"/>
</dbReference>
<dbReference type="PANTHER" id="PTHR43133">
    <property type="entry name" value="RNA POLYMERASE ECF-TYPE SIGMA FACTO"/>
    <property type="match status" value="1"/>
</dbReference>
<dbReference type="NCBIfam" id="TIGR02937">
    <property type="entry name" value="sigma70-ECF"/>
    <property type="match status" value="1"/>
</dbReference>